<dbReference type="GO" id="GO:0072380">
    <property type="term" value="C:TRC complex"/>
    <property type="evidence" value="ECO:0007669"/>
    <property type="project" value="TreeGrafter"/>
</dbReference>
<protein>
    <submittedName>
        <fullName evidence="3">Small glutamine-rich tetratricopeptide repeat-containing protein beta</fullName>
    </submittedName>
</protein>
<dbReference type="GO" id="GO:0060090">
    <property type="term" value="F:molecular adaptor activity"/>
    <property type="evidence" value="ECO:0007669"/>
    <property type="project" value="TreeGrafter"/>
</dbReference>
<dbReference type="InterPro" id="IPR047150">
    <property type="entry name" value="SGT"/>
</dbReference>
<dbReference type="EMBL" id="LUGG01000001">
    <property type="protein sequence ID" value="OBZ78588.1"/>
    <property type="molecule type" value="Genomic_DNA"/>
</dbReference>
<evidence type="ECO:0000256" key="1">
    <source>
        <dbReference type="ARBA" id="ARBA00022737"/>
    </source>
</evidence>
<dbReference type="Proteomes" id="UP000092993">
    <property type="component" value="Unassembled WGS sequence"/>
</dbReference>
<evidence type="ECO:0000313" key="3">
    <source>
        <dbReference type="EMBL" id="OBZ78588.1"/>
    </source>
</evidence>
<gene>
    <name evidence="3" type="primary">SGTB_1</name>
    <name evidence="3" type="ORF">A0H81_01256</name>
</gene>
<dbReference type="STRING" id="5627.A0A1C7MP27"/>
<dbReference type="GO" id="GO:0016020">
    <property type="term" value="C:membrane"/>
    <property type="evidence" value="ECO:0007669"/>
    <property type="project" value="TreeGrafter"/>
</dbReference>
<dbReference type="SMART" id="SM00028">
    <property type="entry name" value="TPR"/>
    <property type="match status" value="3"/>
</dbReference>
<dbReference type="PANTHER" id="PTHR45831:SF2">
    <property type="entry name" value="LD24721P"/>
    <property type="match status" value="1"/>
</dbReference>
<evidence type="ECO:0000256" key="2">
    <source>
        <dbReference type="ARBA" id="ARBA00022803"/>
    </source>
</evidence>
<dbReference type="SUPFAM" id="SSF48452">
    <property type="entry name" value="TPR-like"/>
    <property type="match status" value="1"/>
</dbReference>
<proteinExistence type="predicted"/>
<keyword evidence="4" id="KW-1185">Reference proteome</keyword>
<comment type="caution">
    <text evidence="3">The sequence shown here is derived from an EMBL/GenBank/DDBJ whole genome shotgun (WGS) entry which is preliminary data.</text>
</comment>
<dbReference type="OrthoDB" id="2423701at2759"/>
<dbReference type="InterPro" id="IPR019734">
    <property type="entry name" value="TPR_rpt"/>
</dbReference>
<keyword evidence="1" id="KW-0677">Repeat</keyword>
<dbReference type="PANTHER" id="PTHR45831">
    <property type="entry name" value="LD24721P"/>
    <property type="match status" value="1"/>
</dbReference>
<dbReference type="OMA" id="RIETHGW"/>
<evidence type="ECO:0000313" key="4">
    <source>
        <dbReference type="Proteomes" id="UP000092993"/>
    </source>
</evidence>
<dbReference type="Gene3D" id="1.25.40.10">
    <property type="entry name" value="Tetratricopeptide repeat domain"/>
    <property type="match status" value="1"/>
</dbReference>
<sequence length="320" mass="36569">MSSTPSERKAQAEQLKAEGNRLHLRGDHTAAYEKYSKAIEVDGQNAVLYANRAAASLAMKDYLDAAFDAQEAVKIDPAYAKAWARLAKASHELRVYDKSIGAWDKAIACLPESGLPDSQLKFRQQCVDGLKATREMQTKVRERATRTFESSAWVIMNAWRDFSEGVRIMKLSRPSPAADTISQAIDCICNGILRDPRVFYMDSPNWLELFNIQVAFETGLLEGWRLESVRWALSNTVRTMFLKAYFLDYSGDSVETAIQFYDHAISILEWERRKWHDVPMSDRGVIFEKTFIRCVKRMRMEAYRNLSKIHVAVLRTTSTS</sequence>
<dbReference type="GO" id="GO:0006620">
    <property type="term" value="P:post-translational protein targeting to endoplasmic reticulum membrane"/>
    <property type="evidence" value="ECO:0007669"/>
    <property type="project" value="TreeGrafter"/>
</dbReference>
<dbReference type="InterPro" id="IPR011990">
    <property type="entry name" value="TPR-like_helical_dom_sf"/>
</dbReference>
<reference evidence="3 4" key="1">
    <citation type="submission" date="2016-03" db="EMBL/GenBank/DDBJ databases">
        <title>Whole genome sequencing of Grifola frondosa 9006-11.</title>
        <authorList>
            <person name="Min B."/>
            <person name="Park H."/>
            <person name="Kim J.-G."/>
            <person name="Cho H."/>
            <person name="Oh Y.-L."/>
            <person name="Kong W.-S."/>
            <person name="Choi I.-G."/>
        </authorList>
    </citation>
    <scope>NUCLEOTIDE SEQUENCE [LARGE SCALE GENOMIC DNA]</scope>
    <source>
        <strain evidence="3 4">9006-11</strain>
    </source>
</reference>
<organism evidence="3 4">
    <name type="scientific">Grifola frondosa</name>
    <name type="common">Maitake</name>
    <name type="synonym">Polyporus frondosus</name>
    <dbReference type="NCBI Taxonomy" id="5627"/>
    <lineage>
        <taxon>Eukaryota</taxon>
        <taxon>Fungi</taxon>
        <taxon>Dikarya</taxon>
        <taxon>Basidiomycota</taxon>
        <taxon>Agaricomycotina</taxon>
        <taxon>Agaricomycetes</taxon>
        <taxon>Polyporales</taxon>
        <taxon>Grifolaceae</taxon>
        <taxon>Grifola</taxon>
    </lineage>
</organism>
<dbReference type="AlphaFoldDB" id="A0A1C7MP27"/>
<accession>A0A1C7MP27</accession>
<keyword evidence="2" id="KW-0802">TPR repeat</keyword>
<name>A0A1C7MP27_GRIFR</name>